<accession>A0A1B9GC56</accession>
<dbReference type="EMBL" id="KI894018">
    <property type="protein sequence ID" value="OCF28603.1"/>
    <property type="molecule type" value="Genomic_DNA"/>
</dbReference>
<proteinExistence type="predicted"/>
<protein>
    <submittedName>
        <fullName evidence="2">Uncharacterized protein</fullName>
    </submittedName>
</protein>
<feature type="region of interest" description="Disordered" evidence="1">
    <location>
        <begin position="1"/>
        <end position="62"/>
    </location>
</feature>
<keyword evidence="4" id="KW-1185">Reference proteome</keyword>
<dbReference type="KEGG" id="kbi:30204490"/>
<gene>
    <name evidence="2" type="ORF">I302_00091</name>
    <name evidence="3" type="ORF">I302_101410</name>
</gene>
<reference evidence="3" key="2">
    <citation type="submission" date="2013-07" db="EMBL/GenBank/DDBJ databases">
        <authorList>
            <consortium name="The Broad Institute Genome Sequencing Platform"/>
            <person name="Cuomo C."/>
            <person name="Litvintseva A."/>
            <person name="Chen Y."/>
            <person name="Heitman J."/>
            <person name="Sun S."/>
            <person name="Springer D."/>
            <person name="Dromer F."/>
            <person name="Young S.K."/>
            <person name="Zeng Q."/>
            <person name="Gargeya S."/>
            <person name="Fitzgerald M."/>
            <person name="Abouelleil A."/>
            <person name="Alvarado L."/>
            <person name="Berlin A.M."/>
            <person name="Chapman S.B."/>
            <person name="Dewar J."/>
            <person name="Goldberg J."/>
            <person name="Griggs A."/>
            <person name="Gujja S."/>
            <person name="Hansen M."/>
            <person name="Howarth C."/>
            <person name="Imamovic A."/>
            <person name="Larimer J."/>
            <person name="McCowan C."/>
            <person name="Murphy C."/>
            <person name="Pearson M."/>
            <person name="Priest M."/>
            <person name="Roberts A."/>
            <person name="Saif S."/>
            <person name="Shea T."/>
            <person name="Sykes S."/>
            <person name="Wortman J."/>
            <person name="Nusbaum C."/>
            <person name="Birren B."/>
        </authorList>
    </citation>
    <scope>NUCLEOTIDE SEQUENCE</scope>
    <source>
        <strain evidence="3">CBS 10118</strain>
    </source>
</reference>
<evidence type="ECO:0000313" key="3">
    <source>
        <dbReference type="EMBL" id="WVW79441.1"/>
    </source>
</evidence>
<dbReference type="GeneID" id="30204490"/>
<reference evidence="3" key="4">
    <citation type="submission" date="2024-02" db="EMBL/GenBank/DDBJ databases">
        <title>Comparative genomics of Cryptococcus and Kwoniella reveals pathogenesis evolution and contrasting modes of karyotype evolution via chromosome fusion or intercentromeric recombination.</title>
        <authorList>
            <person name="Coelho M.A."/>
            <person name="David-Palma M."/>
            <person name="Shea T."/>
            <person name="Bowers K."/>
            <person name="McGinley-Smith S."/>
            <person name="Mohammad A.W."/>
            <person name="Gnirke A."/>
            <person name="Yurkov A.M."/>
            <person name="Nowrousian M."/>
            <person name="Sun S."/>
            <person name="Cuomo C.A."/>
            <person name="Heitman J."/>
        </authorList>
    </citation>
    <scope>NUCLEOTIDE SEQUENCE</scope>
    <source>
        <strain evidence="3">CBS 10118</strain>
    </source>
</reference>
<reference evidence="2" key="3">
    <citation type="submission" date="2014-01" db="EMBL/GenBank/DDBJ databases">
        <title>Evolution of pathogenesis and genome organization in the Tremellales.</title>
        <authorList>
            <person name="Cuomo C."/>
            <person name="Litvintseva A."/>
            <person name="Heitman J."/>
            <person name="Chen Y."/>
            <person name="Sun S."/>
            <person name="Springer D."/>
            <person name="Dromer F."/>
            <person name="Young S."/>
            <person name="Zeng Q."/>
            <person name="Chapman S."/>
            <person name="Gujja S."/>
            <person name="Saif S."/>
            <person name="Birren B."/>
        </authorList>
    </citation>
    <scope>NUCLEOTIDE SEQUENCE</scope>
    <source>
        <strain evidence="2">CBS 10118</strain>
    </source>
</reference>
<dbReference type="RefSeq" id="XP_019049673.1">
    <property type="nucleotide sequence ID" value="XM_019186795.1"/>
</dbReference>
<dbReference type="AlphaFoldDB" id="A0A1B9GC56"/>
<evidence type="ECO:0000313" key="4">
    <source>
        <dbReference type="Proteomes" id="UP000092730"/>
    </source>
</evidence>
<name>A0A1B9GC56_9TREE</name>
<dbReference type="VEuPathDB" id="FungiDB:I302_00091"/>
<dbReference type="EMBL" id="CP144541">
    <property type="protein sequence ID" value="WVW79441.1"/>
    <property type="molecule type" value="Genomic_DNA"/>
</dbReference>
<reference evidence="2" key="1">
    <citation type="submission" date="2013-07" db="EMBL/GenBank/DDBJ databases">
        <title>The Genome Sequence of Cryptococcus bestiolae CBS10118.</title>
        <authorList>
            <consortium name="The Broad Institute Genome Sequencing Platform"/>
            <person name="Cuomo C."/>
            <person name="Litvintseva A."/>
            <person name="Chen Y."/>
            <person name="Heitman J."/>
            <person name="Sun S."/>
            <person name="Springer D."/>
            <person name="Dromer F."/>
            <person name="Young S.K."/>
            <person name="Zeng Q."/>
            <person name="Gargeya S."/>
            <person name="Fitzgerald M."/>
            <person name="Abouelleil A."/>
            <person name="Alvarado L."/>
            <person name="Berlin A.M."/>
            <person name="Chapman S.B."/>
            <person name="Dewar J."/>
            <person name="Goldberg J."/>
            <person name="Griggs A."/>
            <person name="Gujja S."/>
            <person name="Hansen M."/>
            <person name="Howarth C."/>
            <person name="Imamovic A."/>
            <person name="Larimer J."/>
            <person name="McCowan C."/>
            <person name="Murphy C."/>
            <person name="Pearson M."/>
            <person name="Priest M."/>
            <person name="Roberts A."/>
            <person name="Saif S."/>
            <person name="Shea T."/>
            <person name="Sykes S."/>
            <person name="Wortman J."/>
            <person name="Nusbaum C."/>
            <person name="Birren B."/>
        </authorList>
    </citation>
    <scope>NUCLEOTIDE SEQUENCE [LARGE SCALE GENOMIC DNA]</scope>
    <source>
        <strain evidence="2">CBS 10118</strain>
    </source>
</reference>
<evidence type="ECO:0000313" key="2">
    <source>
        <dbReference type="EMBL" id="OCF28603.1"/>
    </source>
</evidence>
<sequence length="85" mass="9141">MYEDPTGRMYQASDGKWYPTSSLSKQQRKDQQAYGQQPPMDPSSQPIYVDQKGGGGEGKNKAAKAGMFGMCCGTVSALGVGSCFY</sequence>
<dbReference type="Proteomes" id="UP000092730">
    <property type="component" value="Chromosome 1"/>
</dbReference>
<organism evidence="2">
    <name type="scientific">Kwoniella bestiolae CBS 10118</name>
    <dbReference type="NCBI Taxonomy" id="1296100"/>
    <lineage>
        <taxon>Eukaryota</taxon>
        <taxon>Fungi</taxon>
        <taxon>Dikarya</taxon>
        <taxon>Basidiomycota</taxon>
        <taxon>Agaricomycotina</taxon>
        <taxon>Tremellomycetes</taxon>
        <taxon>Tremellales</taxon>
        <taxon>Cryptococcaceae</taxon>
        <taxon>Kwoniella</taxon>
    </lineage>
</organism>
<evidence type="ECO:0000256" key="1">
    <source>
        <dbReference type="SAM" id="MobiDB-lite"/>
    </source>
</evidence>